<sequence length="547" mass="61032">MGDDGDEARKRMQVKSFTTWVNLHLSKESMEVKDLTKDFEDGIRLIKLIEVISEETLGNYNPAPKNKFEKVANLNAPIEYINNFLKSSGIKNQYSVENILEENEVLILGMIFSLIMRFAVQHVSEGDRTAKEGLLLWAQRKVENGSKGIFSAHLCTVQNFHSSWQDGTAFCCLIHAFRPDLIPAEKVFKSADPAKMQEVLNLAFDVADSKLGIPKMLDAADMASHRPDEKSVMTYISFFWKEFASNKKKQTAAERITKVVVREVHYKELQAQYVERATTLATWLQQTREKLSAPPQSSDTEQLHRSLDLYADFGRTERPSKLQELLDVEALYESIQSRLQALGGRSWEPPEGCALPKLKRWWEELTSAEQTYEIAIKDALTNLKRVGGLIKMYHARASKLDNWLGQKAAWVQASHDHVLAALGKEPAPVTELGLDKLQANEAVAPVEEQQFLPMSRSPMSPVKANLPSPAPPPTAPKTRAQTAPPPPTRFNTVEGARPESANAEPLTPRSKSLLDSLFDALKENFGIRSPGEAEPAAAATAANSIED</sequence>
<dbReference type="SUPFAM" id="SSF47576">
    <property type="entry name" value="Calponin-homology domain, CH-domain"/>
    <property type="match status" value="1"/>
</dbReference>
<dbReference type="Gene3D" id="1.10.418.10">
    <property type="entry name" value="Calponin-like domain"/>
    <property type="match status" value="2"/>
</dbReference>
<name>A0A0M0KBW6_9EUKA</name>
<feature type="region of interest" description="Disordered" evidence="1">
    <location>
        <begin position="526"/>
        <end position="547"/>
    </location>
</feature>
<protein>
    <submittedName>
        <fullName evidence="3">Alpha actinin</fullName>
    </submittedName>
</protein>
<evidence type="ECO:0000313" key="4">
    <source>
        <dbReference type="Proteomes" id="UP000037460"/>
    </source>
</evidence>
<feature type="compositionally biased region" description="Low complexity" evidence="1">
    <location>
        <begin position="532"/>
        <end position="547"/>
    </location>
</feature>
<comment type="caution">
    <text evidence="3">The sequence shown here is derived from an EMBL/GenBank/DDBJ whole genome shotgun (WGS) entry which is preliminary data.</text>
</comment>
<dbReference type="SMART" id="SM00033">
    <property type="entry name" value="CH"/>
    <property type="match status" value="2"/>
</dbReference>
<evidence type="ECO:0000256" key="1">
    <source>
        <dbReference type="SAM" id="MobiDB-lite"/>
    </source>
</evidence>
<dbReference type="AlphaFoldDB" id="A0A0M0KBW6"/>
<dbReference type="EMBL" id="JWZX01000708">
    <property type="protein sequence ID" value="KOO35908.1"/>
    <property type="molecule type" value="Genomic_DNA"/>
</dbReference>
<dbReference type="Pfam" id="PF00307">
    <property type="entry name" value="CH"/>
    <property type="match status" value="2"/>
</dbReference>
<dbReference type="OrthoDB" id="10017054at2759"/>
<reference evidence="4" key="1">
    <citation type="journal article" date="2015" name="PLoS Genet.">
        <title>Genome Sequence and Transcriptome Analyses of Chrysochromulina tobin: Metabolic Tools for Enhanced Algal Fitness in the Prominent Order Prymnesiales (Haptophyceae).</title>
        <authorList>
            <person name="Hovde B.T."/>
            <person name="Deodato C.R."/>
            <person name="Hunsperger H.M."/>
            <person name="Ryken S.A."/>
            <person name="Yost W."/>
            <person name="Jha R.K."/>
            <person name="Patterson J."/>
            <person name="Monnat R.J. Jr."/>
            <person name="Barlow S.B."/>
            <person name="Starkenburg S.R."/>
            <person name="Cattolico R.A."/>
        </authorList>
    </citation>
    <scope>NUCLEOTIDE SEQUENCE</scope>
    <source>
        <strain evidence="4">CCMP291</strain>
    </source>
</reference>
<dbReference type="PROSITE" id="PS50021">
    <property type="entry name" value="CH"/>
    <property type="match status" value="2"/>
</dbReference>
<dbReference type="Gene3D" id="1.20.58.60">
    <property type="match status" value="1"/>
</dbReference>
<evidence type="ECO:0000259" key="2">
    <source>
        <dbReference type="PROSITE" id="PS50021"/>
    </source>
</evidence>
<keyword evidence="4" id="KW-1185">Reference proteome</keyword>
<dbReference type="InterPro" id="IPR001715">
    <property type="entry name" value="CH_dom"/>
</dbReference>
<feature type="region of interest" description="Disordered" evidence="1">
    <location>
        <begin position="450"/>
        <end position="510"/>
    </location>
</feature>
<feature type="domain" description="Calponin-homology (CH)" evidence="2">
    <location>
        <begin position="11"/>
        <end position="119"/>
    </location>
</feature>
<dbReference type="SUPFAM" id="SSF46966">
    <property type="entry name" value="Spectrin repeat"/>
    <property type="match status" value="1"/>
</dbReference>
<dbReference type="PANTHER" id="PTHR11915">
    <property type="entry name" value="SPECTRIN/FILAMIN RELATED CYTOSKELETAL PROTEIN"/>
    <property type="match status" value="1"/>
</dbReference>
<proteinExistence type="predicted"/>
<accession>A0A0M0KBW6</accession>
<organism evidence="3 4">
    <name type="scientific">Chrysochromulina tobinii</name>
    <dbReference type="NCBI Taxonomy" id="1460289"/>
    <lineage>
        <taxon>Eukaryota</taxon>
        <taxon>Haptista</taxon>
        <taxon>Haptophyta</taxon>
        <taxon>Prymnesiophyceae</taxon>
        <taxon>Prymnesiales</taxon>
        <taxon>Chrysochromulinaceae</taxon>
        <taxon>Chrysochromulina</taxon>
    </lineage>
</organism>
<dbReference type="InterPro" id="IPR036872">
    <property type="entry name" value="CH_dom_sf"/>
</dbReference>
<dbReference type="Proteomes" id="UP000037460">
    <property type="component" value="Unassembled WGS sequence"/>
</dbReference>
<gene>
    <name evidence="3" type="ORF">Ctob_016530</name>
</gene>
<feature type="non-terminal residue" evidence="3">
    <location>
        <position position="547"/>
    </location>
</feature>
<feature type="domain" description="Calponin-homology (CH)" evidence="2">
    <location>
        <begin position="128"/>
        <end position="244"/>
    </location>
</feature>
<evidence type="ECO:0000313" key="3">
    <source>
        <dbReference type="EMBL" id="KOO35908.1"/>
    </source>
</evidence>